<proteinExistence type="predicted"/>
<reference evidence="1" key="1">
    <citation type="submission" date="2021-02" db="EMBL/GenBank/DDBJ databases">
        <authorList>
            <person name="Nowell W R."/>
        </authorList>
    </citation>
    <scope>NUCLEOTIDE SEQUENCE</scope>
</reference>
<protein>
    <submittedName>
        <fullName evidence="1">Uncharacterized protein</fullName>
    </submittedName>
</protein>
<dbReference type="EMBL" id="CAJOBD010011633">
    <property type="protein sequence ID" value="CAF4170295.1"/>
    <property type="molecule type" value="Genomic_DNA"/>
</dbReference>
<name>A0A819ZZ22_9BILA</name>
<organism evidence="1 2">
    <name type="scientific">Rotaria sordida</name>
    <dbReference type="NCBI Taxonomy" id="392033"/>
    <lineage>
        <taxon>Eukaryota</taxon>
        <taxon>Metazoa</taxon>
        <taxon>Spiralia</taxon>
        <taxon>Gnathifera</taxon>
        <taxon>Rotifera</taxon>
        <taxon>Eurotatoria</taxon>
        <taxon>Bdelloidea</taxon>
        <taxon>Philodinida</taxon>
        <taxon>Philodinidae</taxon>
        <taxon>Rotaria</taxon>
    </lineage>
</organism>
<comment type="caution">
    <text evidence="1">The sequence shown here is derived from an EMBL/GenBank/DDBJ whole genome shotgun (WGS) entry which is preliminary data.</text>
</comment>
<dbReference type="Proteomes" id="UP000663836">
    <property type="component" value="Unassembled WGS sequence"/>
</dbReference>
<dbReference type="AlphaFoldDB" id="A0A819ZZ22"/>
<feature type="non-terminal residue" evidence="1">
    <location>
        <position position="1"/>
    </location>
</feature>
<gene>
    <name evidence="1" type="ORF">JBS370_LOCUS34974</name>
</gene>
<evidence type="ECO:0000313" key="2">
    <source>
        <dbReference type="Proteomes" id="UP000663836"/>
    </source>
</evidence>
<evidence type="ECO:0000313" key="1">
    <source>
        <dbReference type="EMBL" id="CAF4170295.1"/>
    </source>
</evidence>
<sequence length="58" mass="6706">NLQRPDRLITKLKSMNFDENTRQKLVVVRQPRNADEKSKGFTSVRIERAPGVLIKAQN</sequence>
<accession>A0A819ZZ22</accession>